<organism evidence="3 4">
    <name type="scientific">Nonomuraea montanisoli</name>
    <dbReference type="NCBI Taxonomy" id="2741721"/>
    <lineage>
        <taxon>Bacteria</taxon>
        <taxon>Bacillati</taxon>
        <taxon>Actinomycetota</taxon>
        <taxon>Actinomycetes</taxon>
        <taxon>Streptosporangiales</taxon>
        <taxon>Streptosporangiaceae</taxon>
        <taxon>Nonomuraea</taxon>
    </lineage>
</organism>
<dbReference type="Pfam" id="PF11160">
    <property type="entry name" value="Hva1_TUDOR"/>
    <property type="match status" value="1"/>
</dbReference>
<gene>
    <name evidence="3" type="ORF">HTZ77_32080</name>
</gene>
<evidence type="ECO:0000256" key="1">
    <source>
        <dbReference type="SAM" id="MobiDB-lite"/>
    </source>
</evidence>
<feature type="compositionally biased region" description="Basic and acidic residues" evidence="1">
    <location>
        <begin position="26"/>
        <end position="40"/>
    </location>
</feature>
<feature type="compositionally biased region" description="Basic residues" evidence="1">
    <location>
        <begin position="61"/>
        <end position="75"/>
    </location>
</feature>
<feature type="region of interest" description="Disordered" evidence="1">
    <location>
        <begin position="1"/>
        <end position="75"/>
    </location>
</feature>
<dbReference type="EMBL" id="JABWGN010000013">
    <property type="protein sequence ID" value="NUW36024.1"/>
    <property type="molecule type" value="Genomic_DNA"/>
</dbReference>
<evidence type="ECO:0000313" key="4">
    <source>
        <dbReference type="Proteomes" id="UP000586042"/>
    </source>
</evidence>
<dbReference type="Gene3D" id="2.30.30.1060">
    <property type="match status" value="1"/>
</dbReference>
<reference evidence="3 4" key="1">
    <citation type="submission" date="2020-06" db="EMBL/GenBank/DDBJ databases">
        <title>Nonomuraea sp. SMC257, a novel actinomycete isolated from soil.</title>
        <authorList>
            <person name="Chanama M."/>
        </authorList>
    </citation>
    <scope>NUCLEOTIDE SEQUENCE [LARGE SCALE GENOMIC DNA]</scope>
    <source>
        <strain evidence="3 4">SMC257</strain>
    </source>
</reference>
<dbReference type="AlphaFoldDB" id="A0A7Y6IFT9"/>
<dbReference type="RefSeq" id="WP_175593469.1">
    <property type="nucleotide sequence ID" value="NZ_JABWGN010000013.1"/>
</dbReference>
<proteinExistence type="predicted"/>
<protein>
    <submittedName>
        <fullName evidence="3">DUF2945 domain-containing protein</fullName>
    </submittedName>
</protein>
<evidence type="ECO:0000313" key="3">
    <source>
        <dbReference type="EMBL" id="NUW36024.1"/>
    </source>
</evidence>
<comment type="caution">
    <text evidence="3">The sequence shown here is derived from an EMBL/GenBank/DDBJ whole genome shotgun (WGS) entry which is preliminary data.</text>
</comment>
<accession>A0A7Y6IFT9</accession>
<keyword evidence="4" id="KW-1185">Reference proteome</keyword>
<feature type="domain" description="Hypervirulence associated protein TUDOR" evidence="2">
    <location>
        <begin position="12"/>
        <end position="69"/>
    </location>
</feature>
<name>A0A7Y6IFT9_9ACTN</name>
<sequence length="75" mass="8271">MAKKNKDDPAVGDEVTWQSHGSTAHGKVEKKITDRRKEAGRTVAASPDDPQYVVRSEKSGKKAVHKPSAMRKNKD</sequence>
<dbReference type="InterPro" id="IPR021331">
    <property type="entry name" value="Hva1_TUDOR"/>
</dbReference>
<evidence type="ECO:0000259" key="2">
    <source>
        <dbReference type="Pfam" id="PF11160"/>
    </source>
</evidence>
<dbReference type="Proteomes" id="UP000586042">
    <property type="component" value="Unassembled WGS sequence"/>
</dbReference>